<keyword evidence="1" id="KW-0472">Membrane</keyword>
<feature type="transmembrane region" description="Helical" evidence="1">
    <location>
        <begin position="332"/>
        <end position="353"/>
    </location>
</feature>
<evidence type="ECO:0000313" key="3">
    <source>
        <dbReference type="Proteomes" id="UP000198833"/>
    </source>
</evidence>
<feature type="transmembrane region" description="Helical" evidence="1">
    <location>
        <begin position="718"/>
        <end position="742"/>
    </location>
</feature>
<feature type="transmembrane region" description="Helical" evidence="1">
    <location>
        <begin position="163"/>
        <end position="186"/>
    </location>
</feature>
<protein>
    <recommendedName>
        <fullName evidence="4">ABC-2 family transporter protein</fullName>
    </recommendedName>
</protein>
<accession>A0A1H9DAG6</accession>
<gene>
    <name evidence="2" type="ORF">SAMN04488558_10582</name>
</gene>
<reference evidence="2 3" key="1">
    <citation type="submission" date="2016-10" db="EMBL/GenBank/DDBJ databases">
        <authorList>
            <person name="de Groot N.N."/>
        </authorList>
    </citation>
    <scope>NUCLEOTIDE SEQUENCE [LARGE SCALE GENOMIC DNA]</scope>
    <source>
        <strain evidence="2 3">DSM 15695</strain>
    </source>
</reference>
<feature type="transmembrane region" description="Helical" evidence="1">
    <location>
        <begin position="403"/>
        <end position="420"/>
    </location>
</feature>
<evidence type="ECO:0008006" key="4">
    <source>
        <dbReference type="Google" id="ProtNLM"/>
    </source>
</evidence>
<dbReference type="Proteomes" id="UP000198833">
    <property type="component" value="Unassembled WGS sequence"/>
</dbReference>
<dbReference type="OrthoDB" id="2339352at2"/>
<organism evidence="2 3">
    <name type="scientific">Ignavigranum ruoffiae</name>
    <dbReference type="NCBI Taxonomy" id="89093"/>
    <lineage>
        <taxon>Bacteria</taxon>
        <taxon>Bacillati</taxon>
        <taxon>Bacillota</taxon>
        <taxon>Bacilli</taxon>
        <taxon>Lactobacillales</taxon>
        <taxon>Aerococcaceae</taxon>
        <taxon>Ignavigranum</taxon>
    </lineage>
</organism>
<evidence type="ECO:0000313" key="2">
    <source>
        <dbReference type="EMBL" id="SEQ10486.1"/>
    </source>
</evidence>
<feature type="transmembrane region" description="Helical" evidence="1">
    <location>
        <begin position="216"/>
        <end position="241"/>
    </location>
</feature>
<keyword evidence="1" id="KW-1133">Transmembrane helix</keyword>
<evidence type="ECO:0000256" key="1">
    <source>
        <dbReference type="SAM" id="Phobius"/>
    </source>
</evidence>
<feature type="transmembrane region" description="Helical" evidence="1">
    <location>
        <begin position="597"/>
        <end position="621"/>
    </location>
</feature>
<keyword evidence="3" id="KW-1185">Reference proteome</keyword>
<name>A0A1H9DAG6_9LACT</name>
<feature type="transmembrane region" description="Helical" evidence="1">
    <location>
        <begin position="804"/>
        <end position="825"/>
    </location>
</feature>
<dbReference type="AlphaFoldDB" id="A0A1H9DAG6"/>
<dbReference type="RefSeq" id="WP_092571580.1">
    <property type="nucleotide sequence ID" value="NZ_FOEN01000005.1"/>
</dbReference>
<dbReference type="STRING" id="89093.SAMN04488558_10582"/>
<dbReference type="EMBL" id="FOEN01000005">
    <property type="protein sequence ID" value="SEQ10486.1"/>
    <property type="molecule type" value="Genomic_DNA"/>
</dbReference>
<feature type="transmembrane region" description="Helical" evidence="1">
    <location>
        <begin position="649"/>
        <end position="674"/>
    </location>
</feature>
<proteinExistence type="predicted"/>
<feature type="transmembrane region" description="Helical" evidence="1">
    <location>
        <begin position="12"/>
        <end position="32"/>
    </location>
</feature>
<feature type="transmembrane region" description="Helical" evidence="1">
    <location>
        <begin position="295"/>
        <end position="312"/>
    </location>
</feature>
<keyword evidence="1" id="KW-0812">Transmembrane</keyword>
<feature type="transmembrane region" description="Helical" evidence="1">
    <location>
        <begin position="748"/>
        <end position="764"/>
    </location>
</feature>
<sequence length="842" mass="99385">MKKFLWKEVIQNKLPWVFIISILLMPLILHVYNSQQEDLTYERMSQNLQVEQDTLNMHQEMIRYQKEIDPDFDANDRYDQLLLDANQTLMQWKNKLHQNNYFFAREALNLYQSYQSIENLPKFFPILGDRQDELLIQQERAEIMQAYNFPYLMEDYPTLSVNYLVQLADWMFGIYTAVAILLLFAFRMYRVQHPQFDFILISPIKRQQVIRFDQHLLMLAMAVVVFIYAIVSSLVLTMTGWKFLWYPIILSGRFSSLLMPVWQIILVKLAVWLGLLTGMAWLAQLFAGFIRTKDLNFIALFLLLFILQIFAKGDVWNPLSYFFDLNNQLLSVQAWVIISLSLSVFVVWLIYSHSSLLTMTYQYLYRSRQRKEQLAKKIHCTFLPSWINFELTKLLRHSYVKRVLWILLVGLGVAYFFIYFKSTHAEEEFRDYLENQVSYYQDKVVEMTNTVELIYLQSHTMYNDEFKQRKNKEQRFKEWYQEQYPADFESIESIKSTFENSLSYYQIALDKLNQGNFDQTTLIQFRERYYLDEQENLKQGHGSAEKPLLAGQAQNILIKENNLKPLLLGNLLLDQYHPYYGNRAEQSQWDHSMVHSLYIFFENHLHLIGIVLLFIVLFASISEEVSPLPHLDFLFLQPRKRQNLYLSKLFYNIIAMFMLLVTGMLTFMGLAMIFGGLGQFNYPIAEFVPDVLGQSPNSHAIYASGSHLYFQMVEISQVVFRVLILLIPIVLFMLSFGLFLSIWLKHRFIVVSLIIVLCCVGYYLSRQFIAFDLISYFPFLYLNAFSVADGWLAQQANVPQLNALTGVGVLISWSILLSLAGWGSFRIRWERTRNHGNSIKKY</sequence>
<feature type="transmembrane region" description="Helical" evidence="1">
    <location>
        <begin position="261"/>
        <end position="283"/>
    </location>
</feature>